<dbReference type="InterPro" id="IPR050462">
    <property type="entry name" value="Retroviral_Gag-Pol_poly"/>
</dbReference>
<dbReference type="GeneID" id="107522792"/>
<evidence type="ECO:0000313" key="3">
    <source>
        <dbReference type="Proteomes" id="UP001652624"/>
    </source>
</evidence>
<dbReference type="Pfam" id="PF02093">
    <property type="entry name" value="Gag_p30"/>
    <property type="match status" value="1"/>
</dbReference>
<organism evidence="3 4">
    <name type="scientific">Erinaceus europaeus</name>
    <name type="common">Western European hedgehog</name>
    <dbReference type="NCBI Taxonomy" id="9365"/>
    <lineage>
        <taxon>Eukaryota</taxon>
        <taxon>Metazoa</taxon>
        <taxon>Chordata</taxon>
        <taxon>Craniata</taxon>
        <taxon>Vertebrata</taxon>
        <taxon>Euteleostomi</taxon>
        <taxon>Mammalia</taxon>
        <taxon>Eutheria</taxon>
        <taxon>Laurasiatheria</taxon>
        <taxon>Eulipotyphla</taxon>
        <taxon>Erinaceidae</taxon>
        <taxon>Erinaceinae</taxon>
        <taxon>Erinaceus</taxon>
    </lineage>
</organism>
<dbReference type="SUPFAM" id="SSF47836">
    <property type="entry name" value="Retroviral matrix proteins"/>
    <property type="match status" value="1"/>
</dbReference>
<name>A0ABM3VWB2_ERIEU</name>
<dbReference type="Gene3D" id="1.10.150.180">
    <property type="entry name" value="Gamma-retroviral matrix domain"/>
    <property type="match status" value="1"/>
</dbReference>
<feature type="compositionally biased region" description="Polar residues" evidence="1">
    <location>
        <begin position="377"/>
        <end position="390"/>
    </location>
</feature>
<sequence length="655" mass="71841">MGNSNSVPSHSPLGIILKHWSVFSSKHMSKKDMIFYCNYVWRFYSLESGEQWPKNGSLDYMTILQLQVYCKSKSRHLEVDYVNTFMALCHNVNLRNKYKCGGEAPSETVVTELRLREGQPRRAPPAPPTSIPGDVDAARTGPASETGTIPPEPRDVVAKSPPGPQRLPTSPSSAQQSVDTPQPGPQRLPTSPSSAQQSVDMPQPGPQRLPTSPSSAQQSVDMPQPGPQRLPTSPSSAQQSVDTPQPGPQRLPTSPSSAQQSVDTPQPGPQRLPTSPSSAQQSVDIPQPGPQRLPTSPSSAQQSVDTPQPRPQRLPTSPSGAQQSVDTPQPGPQRLPTSPSSAQQSVDIPQPRPQRLPTSPSSAQQSVDTPQPRPQRLPTSPSGAQQSVDTPQPGPQRLPTSPSRAQQSVDMPRPLPVSPCPSCTQLKSALALAERAKQTLPWGTPGMARSADLYKWRASGKNLFTSIVYSTFYPTRLDVCMVADRPLSGGEQFLTLQKALQEAVGITRNCDINRALEVHQCPSESPFAFLERISEALRKFTPVDPEDPDCARLVNMVFISHSAPDIRDKLQHLPAAEGYPTALLVNLANLVFKDRERVERVRKQRRLQRQRRRERQKRDAQIARAVQEDHCCCTPAPGLQWEPYAYCVQAFTQFS</sequence>
<dbReference type="RefSeq" id="XP_060028586.1">
    <property type="nucleotide sequence ID" value="XM_060172603.1"/>
</dbReference>
<evidence type="ECO:0000259" key="2">
    <source>
        <dbReference type="Pfam" id="PF02093"/>
    </source>
</evidence>
<dbReference type="InterPro" id="IPR010999">
    <property type="entry name" value="Retrovr_matrix"/>
</dbReference>
<dbReference type="InterPro" id="IPR036946">
    <property type="entry name" value="G_retro_matrix_sf"/>
</dbReference>
<feature type="compositionally biased region" description="Polar residues" evidence="1">
    <location>
        <begin position="230"/>
        <end position="243"/>
    </location>
</feature>
<dbReference type="Proteomes" id="UP001652624">
    <property type="component" value="Chromosome 15"/>
</dbReference>
<feature type="compositionally biased region" description="Polar residues" evidence="1">
    <location>
        <begin position="251"/>
        <end position="264"/>
    </location>
</feature>
<evidence type="ECO:0000256" key="1">
    <source>
        <dbReference type="SAM" id="MobiDB-lite"/>
    </source>
</evidence>
<feature type="region of interest" description="Disordered" evidence="1">
    <location>
        <begin position="116"/>
        <end position="420"/>
    </location>
</feature>
<reference evidence="4" key="1">
    <citation type="submission" date="2025-08" db="UniProtKB">
        <authorList>
            <consortium name="RefSeq"/>
        </authorList>
    </citation>
    <scope>IDENTIFICATION</scope>
</reference>
<feature type="domain" description="Core shell protein Gag P30" evidence="2">
    <location>
        <begin position="508"/>
        <end position="592"/>
    </location>
</feature>
<protein>
    <submittedName>
        <fullName evidence="4">Mediator of DNA damage checkpoint protein 1-like</fullName>
    </submittedName>
</protein>
<dbReference type="InterPro" id="IPR003036">
    <property type="entry name" value="Gag_P30"/>
</dbReference>
<evidence type="ECO:0000313" key="4">
    <source>
        <dbReference type="RefSeq" id="XP_060028586.1"/>
    </source>
</evidence>
<feature type="compositionally biased region" description="Polar residues" evidence="1">
    <location>
        <begin position="335"/>
        <end position="347"/>
    </location>
</feature>
<feature type="compositionally biased region" description="Polar residues" evidence="1">
    <location>
        <begin position="167"/>
        <end position="180"/>
    </location>
</feature>
<proteinExistence type="predicted"/>
<feature type="compositionally biased region" description="Polar residues" evidence="1">
    <location>
        <begin position="356"/>
        <end position="369"/>
    </location>
</feature>
<keyword evidence="3" id="KW-1185">Reference proteome</keyword>
<feature type="compositionally biased region" description="Polar residues" evidence="1">
    <location>
        <begin position="398"/>
        <end position="409"/>
    </location>
</feature>
<accession>A0ABM3VWB2</accession>
<feature type="compositionally biased region" description="Polar residues" evidence="1">
    <location>
        <begin position="314"/>
        <end position="327"/>
    </location>
</feature>
<gene>
    <name evidence="4" type="primary">LOC107522792</name>
</gene>
<feature type="compositionally biased region" description="Polar residues" evidence="1">
    <location>
        <begin position="293"/>
        <end position="306"/>
    </location>
</feature>
<feature type="compositionally biased region" description="Polar residues" evidence="1">
    <location>
        <begin position="272"/>
        <end position="284"/>
    </location>
</feature>
<dbReference type="PANTHER" id="PTHR33166">
    <property type="entry name" value="GAG_P30 DOMAIN-CONTAINING PROTEIN"/>
    <property type="match status" value="1"/>
</dbReference>
<feature type="compositionally biased region" description="Polar residues" evidence="1">
    <location>
        <begin position="188"/>
        <end position="200"/>
    </location>
</feature>
<feature type="compositionally biased region" description="Polar residues" evidence="1">
    <location>
        <begin position="209"/>
        <end position="221"/>
    </location>
</feature>